<dbReference type="PANTHER" id="PTHR39203:SF1">
    <property type="entry name" value="CYTOPLASMIC PROTEIN"/>
    <property type="match status" value="1"/>
</dbReference>
<dbReference type="OrthoDB" id="9807542at2"/>
<name>A0A3A0VNF2_STAGA</name>
<protein>
    <submittedName>
        <fullName evidence="2">ASCH domain-containing protein</fullName>
    </submittedName>
</protein>
<dbReference type="EMBL" id="QYJN01000001">
    <property type="protein sequence ID" value="RIP37013.1"/>
    <property type="molecule type" value="Genomic_DNA"/>
</dbReference>
<gene>
    <name evidence="2" type="ORF">BUZ14_00265</name>
</gene>
<dbReference type="Proteomes" id="UP000265541">
    <property type="component" value="Unassembled WGS sequence"/>
</dbReference>
<dbReference type="Pfam" id="PF04266">
    <property type="entry name" value="ASCH"/>
    <property type="match status" value="1"/>
</dbReference>
<evidence type="ECO:0000259" key="1">
    <source>
        <dbReference type="SMART" id="SM01022"/>
    </source>
</evidence>
<evidence type="ECO:0000313" key="2">
    <source>
        <dbReference type="EMBL" id="RIP37013.1"/>
    </source>
</evidence>
<dbReference type="InterPro" id="IPR007374">
    <property type="entry name" value="ASCH_domain"/>
</dbReference>
<dbReference type="Gene3D" id="3.10.400.10">
    <property type="entry name" value="Sulfate adenylyltransferase"/>
    <property type="match status" value="1"/>
</dbReference>
<evidence type="ECO:0000313" key="3">
    <source>
        <dbReference type="Proteomes" id="UP000265541"/>
    </source>
</evidence>
<dbReference type="InterPro" id="IPR015947">
    <property type="entry name" value="PUA-like_sf"/>
</dbReference>
<accession>A0A3A0VNF2</accession>
<dbReference type="InterPro" id="IPR009326">
    <property type="entry name" value="DUF984"/>
</dbReference>
<dbReference type="CDD" id="cd06553">
    <property type="entry name" value="ASCH_Ef3133_like"/>
    <property type="match status" value="1"/>
</dbReference>
<dbReference type="AlphaFoldDB" id="A0A3A0VNF2"/>
<organism evidence="2 3">
    <name type="scientific">Staphylococcus gallinarum</name>
    <dbReference type="NCBI Taxonomy" id="1293"/>
    <lineage>
        <taxon>Bacteria</taxon>
        <taxon>Bacillati</taxon>
        <taxon>Bacillota</taxon>
        <taxon>Bacilli</taxon>
        <taxon>Bacillales</taxon>
        <taxon>Staphylococcaceae</taxon>
        <taxon>Staphylococcus</taxon>
    </lineage>
</organism>
<dbReference type="SMART" id="SM01022">
    <property type="entry name" value="ASCH"/>
    <property type="match status" value="1"/>
</dbReference>
<dbReference type="PANTHER" id="PTHR39203">
    <property type="entry name" value="CYTOPLASMIC PROTEIN-RELATED"/>
    <property type="match status" value="1"/>
</dbReference>
<comment type="caution">
    <text evidence="2">The sequence shown here is derived from an EMBL/GenBank/DDBJ whole genome shotgun (WGS) entry which is preliminary data.</text>
</comment>
<proteinExistence type="predicted"/>
<feature type="domain" description="ASCH" evidence="1">
    <location>
        <begin position="25"/>
        <end position="149"/>
    </location>
</feature>
<dbReference type="SUPFAM" id="SSF88697">
    <property type="entry name" value="PUA domain-like"/>
    <property type="match status" value="1"/>
</dbReference>
<dbReference type="PIRSF" id="PIRSF021320">
    <property type="entry name" value="DUF984"/>
    <property type="match status" value="1"/>
</dbReference>
<reference evidence="2 3" key="1">
    <citation type="journal article" date="2016" name="Front. Microbiol.">
        <title>Comprehensive Phylogenetic Analysis of Bovine Non-aureus Staphylococci Species Based on Whole-Genome Sequencing.</title>
        <authorList>
            <person name="Naushad S."/>
            <person name="Barkema H.W."/>
            <person name="Luby C."/>
            <person name="Condas L.A."/>
            <person name="Nobrega D.B."/>
            <person name="Carson D.A."/>
            <person name="De Buck J."/>
        </authorList>
    </citation>
    <scope>NUCLEOTIDE SEQUENCE [LARGE SCALE GENOMIC DNA]</scope>
    <source>
        <strain evidence="2 3">SNUC 4781</strain>
    </source>
</reference>
<sequence>MKSIKQYWRRYIGNNNLSLSLPEAWMFGDGSETMGDELAELVVRGKKRATCSAKCLHDIEGEDLPVEGQYNIILNGKNEPVCIIQFTQIRILPMNEVPEAFAVLEGEGDLSYKYWFDEHERFFRKELSSHNINFSTDIDLVCQEFKVVDFNTSDK</sequence>